<dbReference type="AlphaFoldDB" id="A0A1M4Y5N1"/>
<dbReference type="GO" id="GO:0008641">
    <property type="term" value="F:ubiquitin-like modifier activating enzyme activity"/>
    <property type="evidence" value="ECO:0007669"/>
    <property type="project" value="InterPro"/>
</dbReference>
<dbReference type="SUPFAM" id="SSF69572">
    <property type="entry name" value="Activating enzymes of the ubiquitin-like proteins"/>
    <property type="match status" value="1"/>
</dbReference>
<keyword evidence="2" id="KW-1185">Reference proteome</keyword>
<dbReference type="EMBL" id="FQVM01000024">
    <property type="protein sequence ID" value="SHF00989.1"/>
    <property type="molecule type" value="Genomic_DNA"/>
</dbReference>
<reference evidence="1 2" key="1">
    <citation type="submission" date="2016-11" db="EMBL/GenBank/DDBJ databases">
        <authorList>
            <person name="Jaros S."/>
            <person name="Januszkiewicz K."/>
            <person name="Wedrychowicz H."/>
        </authorList>
    </citation>
    <scope>NUCLEOTIDE SEQUENCE [LARGE SCALE GENOMIC DNA]</scope>
    <source>
        <strain evidence="1 2">DSM 2631</strain>
    </source>
</reference>
<sequence>MEKNYCINDSLRIFDNGENEIRFKLGLWNYNEAVLNLSKEDDEFKEALRKVINKLRLGEKINKDFLEDLKISKDNKTNLINMLDGLVSAGMITTEKERALSNEITTALLGDYRYLLKDGLENKKNRKLLFVTDNSFSKKMAKILIDEMELNIDIIDEDLYSKIREKDLTSNINALEILTDIENLKSEIKEYEGIVICFKRPELMTIRNINKLATEKEIPVICSFIDGPFITALSTNYPKTGCLECFGERTLSRLEDHVSYHNFENFKFSKETKDINKGIIPILNIITNLVMAEAFLLSNYGTCKFENRVLNIYVPTLEIQVQDLLRVPYCPTCGNVAKAKFQELNVSSRTVVDNILDNLR</sequence>
<dbReference type="NCBIfam" id="TIGR03603">
    <property type="entry name" value="cyclo_dehy_ocin"/>
    <property type="match status" value="1"/>
</dbReference>
<gene>
    <name evidence="1" type="ORF">SAMN05443638_12415</name>
</gene>
<proteinExistence type="predicted"/>
<dbReference type="STRING" id="1533.SAMN05443638_12415"/>
<dbReference type="RefSeq" id="WP_072897058.1">
    <property type="nucleotide sequence ID" value="NZ_FQVM01000024.1"/>
</dbReference>
<protein>
    <submittedName>
        <fullName evidence="1">Thiazole/oxazole-forming peptide maturase, SagC family component</fullName>
    </submittedName>
</protein>
<evidence type="ECO:0000313" key="1">
    <source>
        <dbReference type="EMBL" id="SHF00989.1"/>
    </source>
</evidence>
<dbReference type="Proteomes" id="UP000184035">
    <property type="component" value="Unassembled WGS sequence"/>
</dbReference>
<organism evidence="1 2">
    <name type="scientific">Clostridium fallax</name>
    <dbReference type="NCBI Taxonomy" id="1533"/>
    <lineage>
        <taxon>Bacteria</taxon>
        <taxon>Bacillati</taxon>
        <taxon>Bacillota</taxon>
        <taxon>Clostridia</taxon>
        <taxon>Eubacteriales</taxon>
        <taxon>Clostridiaceae</taxon>
        <taxon>Clostridium</taxon>
    </lineage>
</organism>
<evidence type="ECO:0000313" key="2">
    <source>
        <dbReference type="Proteomes" id="UP000184035"/>
    </source>
</evidence>
<accession>A0A1M4Y5N1</accession>
<dbReference type="InterPro" id="IPR035985">
    <property type="entry name" value="Ubiquitin-activating_enz"/>
</dbReference>
<name>A0A1M4Y5N1_9CLOT</name>
<dbReference type="InterPro" id="IPR019892">
    <property type="entry name" value="Cyclo_dehy_ocin"/>
</dbReference>
<dbReference type="Gene3D" id="3.40.50.720">
    <property type="entry name" value="NAD(P)-binding Rossmann-like Domain"/>
    <property type="match status" value="1"/>
</dbReference>
<dbReference type="OrthoDB" id="305697at2"/>